<keyword evidence="7 8" id="KW-0472">Membrane</keyword>
<name>A0ABQ1N2W8_9BACT</name>
<evidence type="ECO:0000256" key="5">
    <source>
        <dbReference type="ARBA" id="ARBA00022692"/>
    </source>
</evidence>
<feature type="domain" description="Glycosyltransferase RgtA/B/C/D-like" evidence="9">
    <location>
        <begin position="65"/>
        <end position="221"/>
    </location>
</feature>
<dbReference type="PANTHER" id="PTHR33908">
    <property type="entry name" value="MANNOSYLTRANSFERASE YKCB-RELATED"/>
    <property type="match status" value="1"/>
</dbReference>
<evidence type="ECO:0000259" key="9">
    <source>
        <dbReference type="Pfam" id="PF13231"/>
    </source>
</evidence>
<keyword evidence="3 10" id="KW-0328">Glycosyltransferase</keyword>
<evidence type="ECO:0000313" key="11">
    <source>
        <dbReference type="Proteomes" id="UP000635885"/>
    </source>
</evidence>
<feature type="transmembrane region" description="Helical" evidence="8">
    <location>
        <begin position="386"/>
        <end position="404"/>
    </location>
</feature>
<gene>
    <name evidence="10" type="ORF">GCM10010993_33160</name>
</gene>
<feature type="transmembrane region" description="Helical" evidence="8">
    <location>
        <begin position="416"/>
        <end position="435"/>
    </location>
</feature>
<feature type="transmembrane region" description="Helical" evidence="8">
    <location>
        <begin position="351"/>
        <end position="374"/>
    </location>
</feature>
<dbReference type="PANTHER" id="PTHR33908:SF3">
    <property type="entry name" value="UNDECAPRENYL PHOSPHATE-ALPHA-4-AMINO-4-DEOXY-L-ARABINOSE ARABINOSYL TRANSFERASE"/>
    <property type="match status" value="1"/>
</dbReference>
<keyword evidence="4" id="KW-0808">Transferase</keyword>
<feature type="transmembrane region" description="Helical" evidence="8">
    <location>
        <begin position="263"/>
        <end position="281"/>
    </location>
</feature>
<dbReference type="EMBL" id="BMFD01000017">
    <property type="protein sequence ID" value="GGC52041.1"/>
    <property type="molecule type" value="Genomic_DNA"/>
</dbReference>
<dbReference type="GO" id="GO:0016757">
    <property type="term" value="F:glycosyltransferase activity"/>
    <property type="evidence" value="ECO:0007669"/>
    <property type="project" value="UniProtKB-KW"/>
</dbReference>
<keyword evidence="5 8" id="KW-0812">Transmembrane</keyword>
<evidence type="ECO:0000256" key="4">
    <source>
        <dbReference type="ARBA" id="ARBA00022679"/>
    </source>
</evidence>
<evidence type="ECO:0000256" key="7">
    <source>
        <dbReference type="ARBA" id="ARBA00023136"/>
    </source>
</evidence>
<dbReference type="InterPro" id="IPR038731">
    <property type="entry name" value="RgtA/B/C-like"/>
</dbReference>
<feature type="transmembrane region" description="Helical" evidence="8">
    <location>
        <begin position="116"/>
        <end position="137"/>
    </location>
</feature>
<dbReference type="Pfam" id="PF13231">
    <property type="entry name" value="PMT_2"/>
    <property type="match status" value="1"/>
</dbReference>
<feature type="transmembrane region" description="Helical" evidence="8">
    <location>
        <begin position="168"/>
        <end position="196"/>
    </location>
</feature>
<feature type="transmembrane region" description="Helical" evidence="8">
    <location>
        <begin position="327"/>
        <end position="344"/>
    </location>
</feature>
<evidence type="ECO:0000256" key="8">
    <source>
        <dbReference type="SAM" id="Phobius"/>
    </source>
</evidence>
<feature type="transmembrane region" description="Helical" evidence="8">
    <location>
        <begin position="86"/>
        <end position="104"/>
    </location>
</feature>
<accession>A0ABQ1N2W8</accession>
<dbReference type="InterPro" id="IPR050297">
    <property type="entry name" value="LipidA_mod_glycosyltrf_83"/>
</dbReference>
<keyword evidence="11" id="KW-1185">Reference proteome</keyword>
<feature type="transmembrane region" description="Helical" evidence="8">
    <location>
        <begin position="302"/>
        <end position="321"/>
    </location>
</feature>
<feature type="transmembrane region" description="Helical" evidence="8">
    <location>
        <begin position="208"/>
        <end position="227"/>
    </location>
</feature>
<comment type="subcellular location">
    <subcellularLocation>
        <location evidence="1">Cell membrane</location>
        <topology evidence="1">Multi-pass membrane protein</topology>
    </subcellularLocation>
</comment>
<proteinExistence type="predicted"/>
<dbReference type="Proteomes" id="UP000635885">
    <property type="component" value="Unassembled WGS sequence"/>
</dbReference>
<evidence type="ECO:0000256" key="2">
    <source>
        <dbReference type="ARBA" id="ARBA00022475"/>
    </source>
</evidence>
<comment type="caution">
    <text evidence="10">The sequence shown here is derived from an EMBL/GenBank/DDBJ whole genome shotgun (WGS) entry which is preliminary data.</text>
</comment>
<reference evidence="11" key="1">
    <citation type="journal article" date="2019" name="Int. J. Syst. Evol. Microbiol.">
        <title>The Global Catalogue of Microorganisms (GCM) 10K type strain sequencing project: providing services to taxonomists for standard genome sequencing and annotation.</title>
        <authorList>
            <consortium name="The Broad Institute Genomics Platform"/>
            <consortium name="The Broad Institute Genome Sequencing Center for Infectious Disease"/>
            <person name="Wu L."/>
            <person name="Ma J."/>
        </authorList>
    </citation>
    <scope>NUCLEOTIDE SEQUENCE [LARGE SCALE GENOMIC DNA]</scope>
    <source>
        <strain evidence="11">CGMCC 1.12479</strain>
    </source>
</reference>
<keyword evidence="2" id="KW-1003">Cell membrane</keyword>
<feature type="transmembrane region" description="Helical" evidence="8">
    <location>
        <begin position="12"/>
        <end position="35"/>
    </location>
</feature>
<protein>
    <submittedName>
        <fullName evidence="10">Dolichyl-phosphate-mannose--protein mannosyltransferase</fullName>
    </submittedName>
</protein>
<evidence type="ECO:0000256" key="1">
    <source>
        <dbReference type="ARBA" id="ARBA00004651"/>
    </source>
</evidence>
<evidence type="ECO:0000313" key="10">
    <source>
        <dbReference type="EMBL" id="GGC52041.1"/>
    </source>
</evidence>
<evidence type="ECO:0000256" key="6">
    <source>
        <dbReference type="ARBA" id="ARBA00022989"/>
    </source>
</evidence>
<keyword evidence="6 8" id="KW-1133">Transmembrane helix</keyword>
<sequence length="527" mass="60986">MNMYTPKRTFIYSALVVVIILLHFSGTAKLSIYALDEAKNAVAAFEMYENNDYLLPKFNDQPRYDKPPLHYYFFIIGYKIFGYNPFGARFFPALAGLLCMLVCAKFVKAQFGHRATFFFLLLIAANIHWMVQFHMAVPDPFLILFLTTSYLYGFKYYESRYQVIKYQYYSYLLLGLAVLSKGPVALLLYIITFILFMLFQKRLSLKPWFRFFPVCLFILVAGSWYALVGLTTDGNWLGEFFLKHNLSRFSSPMEGHGGSFLKTWLFVFIGLFPFVIFLPKAMHFLYVKKLREYGDSISKNSFLLFATLAGFIILIFFSFASTRLPNYTVPAYPWFMMLLAVYFGKVKSISPLIFVWGLSLLFVLTIAFGGYFGLAEISYLSDNKRLAIYFLAGLVPLIFSMVFIRKKQKLRAFAGVSLSYATVSFIFFLSVMPALDQQNPVLLTKSIWDKGERVYYYENFNPAFVFYLRAPIERLDPFTAKSGDLIISRKKYLPKLESEGYLYEIIAEENDLFESPITVILRLNSTP</sequence>
<organism evidence="10 11">
    <name type="scientific">Belliella aquatica</name>
    <dbReference type="NCBI Taxonomy" id="1323734"/>
    <lineage>
        <taxon>Bacteria</taxon>
        <taxon>Pseudomonadati</taxon>
        <taxon>Bacteroidota</taxon>
        <taxon>Cytophagia</taxon>
        <taxon>Cytophagales</taxon>
        <taxon>Cyclobacteriaceae</taxon>
        <taxon>Belliella</taxon>
    </lineage>
</organism>
<evidence type="ECO:0000256" key="3">
    <source>
        <dbReference type="ARBA" id="ARBA00022676"/>
    </source>
</evidence>